<evidence type="ECO:0000256" key="1">
    <source>
        <dbReference type="ARBA" id="ARBA00004651"/>
    </source>
</evidence>
<keyword evidence="3 6" id="KW-0812">Transmembrane</keyword>
<accession>A0A2N5ZG38</accession>
<evidence type="ECO:0000256" key="4">
    <source>
        <dbReference type="ARBA" id="ARBA00022989"/>
    </source>
</evidence>
<evidence type="ECO:0000256" key="3">
    <source>
        <dbReference type="ARBA" id="ARBA00022692"/>
    </source>
</evidence>
<dbReference type="AlphaFoldDB" id="A0A2N5ZG38"/>
<reference evidence="7 8" key="1">
    <citation type="submission" date="2017-11" db="EMBL/GenBank/DDBJ databases">
        <title>Genome-resolved metagenomics identifies genetic mobility, metabolic interactions, and unexpected diversity in perchlorate-reducing communities.</title>
        <authorList>
            <person name="Barnum T.P."/>
            <person name="Figueroa I.A."/>
            <person name="Carlstrom C.I."/>
            <person name="Lucas L.N."/>
            <person name="Engelbrektson A.L."/>
            <person name="Coates J.D."/>
        </authorList>
    </citation>
    <scope>NUCLEOTIDE SEQUENCE [LARGE SCALE GENOMIC DNA]</scope>
    <source>
        <strain evidence="7">BM706</strain>
    </source>
</reference>
<sequence>MKLFIYFDIILIMFTLMTMLYRKGLFDRIILLNIISLIIIILMCILSISLNIWYYLDIALVYAVLSFSGIVALCNYFSVKGEG</sequence>
<dbReference type="Proteomes" id="UP000234857">
    <property type="component" value="Unassembled WGS sequence"/>
</dbReference>
<dbReference type="InterPro" id="IPR007208">
    <property type="entry name" value="MrpF/PhaF-like"/>
</dbReference>
<evidence type="ECO:0000256" key="2">
    <source>
        <dbReference type="ARBA" id="ARBA00022475"/>
    </source>
</evidence>
<feature type="transmembrane region" description="Helical" evidence="6">
    <location>
        <begin position="6"/>
        <end position="22"/>
    </location>
</feature>
<evidence type="ECO:0000313" key="7">
    <source>
        <dbReference type="EMBL" id="PLX17667.1"/>
    </source>
</evidence>
<comment type="subcellular location">
    <subcellularLocation>
        <location evidence="1">Cell membrane</location>
        <topology evidence="1">Multi-pass membrane protein</topology>
    </subcellularLocation>
</comment>
<dbReference type="GO" id="GO:0015075">
    <property type="term" value="F:monoatomic ion transmembrane transporter activity"/>
    <property type="evidence" value="ECO:0007669"/>
    <property type="project" value="InterPro"/>
</dbReference>
<comment type="caution">
    <text evidence="7">The sequence shown here is derived from an EMBL/GenBank/DDBJ whole genome shotgun (WGS) entry which is preliminary data.</text>
</comment>
<evidence type="ECO:0000256" key="6">
    <source>
        <dbReference type="SAM" id="Phobius"/>
    </source>
</evidence>
<feature type="transmembrane region" description="Helical" evidence="6">
    <location>
        <begin position="29"/>
        <end position="54"/>
    </location>
</feature>
<dbReference type="Pfam" id="PF04066">
    <property type="entry name" value="MrpF_PhaF"/>
    <property type="match status" value="1"/>
</dbReference>
<proteinExistence type="predicted"/>
<dbReference type="EMBL" id="PKTG01000083">
    <property type="protein sequence ID" value="PLX17667.1"/>
    <property type="molecule type" value="Genomic_DNA"/>
</dbReference>
<keyword evidence="2" id="KW-1003">Cell membrane</keyword>
<organism evidence="7 8">
    <name type="scientific">Muiribacterium halophilum</name>
    <dbReference type="NCBI Taxonomy" id="2053465"/>
    <lineage>
        <taxon>Bacteria</taxon>
        <taxon>Candidatus Muiribacteriota</taxon>
        <taxon>Candidatus Muiribacteriia</taxon>
        <taxon>Candidatus Muiribacteriales</taxon>
        <taxon>Candidatus Muiribacteriaceae</taxon>
        <taxon>Candidatus Muiribacterium</taxon>
    </lineage>
</organism>
<gene>
    <name evidence="7" type="ORF">C0601_06460</name>
</gene>
<name>A0A2N5ZG38_MUIH1</name>
<evidence type="ECO:0000256" key="5">
    <source>
        <dbReference type="ARBA" id="ARBA00023136"/>
    </source>
</evidence>
<keyword evidence="4 6" id="KW-1133">Transmembrane helix</keyword>
<keyword evidence="5 6" id="KW-0472">Membrane</keyword>
<evidence type="ECO:0000313" key="8">
    <source>
        <dbReference type="Proteomes" id="UP000234857"/>
    </source>
</evidence>
<dbReference type="GO" id="GO:0005886">
    <property type="term" value="C:plasma membrane"/>
    <property type="evidence" value="ECO:0007669"/>
    <property type="project" value="UniProtKB-SubCell"/>
</dbReference>
<evidence type="ECO:0008006" key="9">
    <source>
        <dbReference type="Google" id="ProtNLM"/>
    </source>
</evidence>
<protein>
    <recommendedName>
        <fullName evidence="9">Cation:proton antiporter</fullName>
    </recommendedName>
</protein>
<feature type="transmembrane region" description="Helical" evidence="6">
    <location>
        <begin position="60"/>
        <end position="79"/>
    </location>
</feature>